<reference evidence="2" key="1">
    <citation type="journal article" date="2020" name="mSystems">
        <title>Genome- and Community-Level Interaction Insights into Carbon Utilization and Element Cycling Functions of Hydrothermarchaeota in Hydrothermal Sediment.</title>
        <authorList>
            <person name="Zhou Z."/>
            <person name="Liu Y."/>
            <person name="Xu W."/>
            <person name="Pan J."/>
            <person name="Luo Z.H."/>
            <person name="Li M."/>
        </authorList>
    </citation>
    <scope>NUCLEOTIDE SEQUENCE [LARGE SCALE GENOMIC DNA]</scope>
    <source>
        <strain evidence="2">SpSt-1182</strain>
    </source>
</reference>
<evidence type="ECO:0000256" key="1">
    <source>
        <dbReference type="SAM" id="Coils"/>
    </source>
</evidence>
<keyword evidence="1" id="KW-0175">Coiled coil</keyword>
<sequence length="108" mass="12640">MSTKDHESLWADVREWLSDATRSAIREAEDLTRRGKLKLEIMNLSSRLERRFAELGGRIYEQARTKPETPVPLAPYRLLIADIAKLEAERTKKRAQYEAEKRRRGQSE</sequence>
<name>A0A7V0T6G0_UNCW3</name>
<feature type="coiled-coil region" evidence="1">
    <location>
        <begin position="76"/>
        <end position="103"/>
    </location>
</feature>
<dbReference type="AlphaFoldDB" id="A0A7V0T6G0"/>
<gene>
    <name evidence="2" type="ORF">ENN51_05325</name>
</gene>
<comment type="caution">
    <text evidence="2">The sequence shown here is derived from an EMBL/GenBank/DDBJ whole genome shotgun (WGS) entry which is preliminary data.</text>
</comment>
<evidence type="ECO:0000313" key="2">
    <source>
        <dbReference type="EMBL" id="HDQ99691.1"/>
    </source>
</evidence>
<dbReference type="Proteomes" id="UP000885672">
    <property type="component" value="Unassembled WGS sequence"/>
</dbReference>
<organism evidence="2">
    <name type="scientific">candidate division WOR-3 bacterium</name>
    <dbReference type="NCBI Taxonomy" id="2052148"/>
    <lineage>
        <taxon>Bacteria</taxon>
        <taxon>Bacteria division WOR-3</taxon>
    </lineage>
</organism>
<accession>A0A7V0T6G0</accession>
<protein>
    <submittedName>
        <fullName evidence="2">Uncharacterized protein</fullName>
    </submittedName>
</protein>
<proteinExistence type="predicted"/>
<dbReference type="EMBL" id="DSBX01000201">
    <property type="protein sequence ID" value="HDQ99691.1"/>
    <property type="molecule type" value="Genomic_DNA"/>
</dbReference>